<accession>A0A2G5SSV0</accession>
<dbReference type="Proteomes" id="UP000230233">
    <property type="component" value="Chromosome X"/>
</dbReference>
<dbReference type="EMBL" id="PDUG01000006">
    <property type="protein sequence ID" value="PIC18042.1"/>
    <property type="molecule type" value="Genomic_DNA"/>
</dbReference>
<keyword evidence="1" id="KW-0812">Transmembrane</keyword>
<sequence>MNVFRMKPVKLLVLSLLTFSAANGLTAVEKEESEQARHTLITMGVILGFWFVVAIILTLLQSCLRSTLVGEIKALGFLTAMKRQWNRASANAVVYSINTNGNESVRILNVNEFMTNYS</sequence>
<keyword evidence="2" id="KW-0732">Signal</keyword>
<organism evidence="3 4">
    <name type="scientific">Caenorhabditis nigoni</name>
    <dbReference type="NCBI Taxonomy" id="1611254"/>
    <lineage>
        <taxon>Eukaryota</taxon>
        <taxon>Metazoa</taxon>
        <taxon>Ecdysozoa</taxon>
        <taxon>Nematoda</taxon>
        <taxon>Chromadorea</taxon>
        <taxon>Rhabditida</taxon>
        <taxon>Rhabditina</taxon>
        <taxon>Rhabditomorpha</taxon>
        <taxon>Rhabditoidea</taxon>
        <taxon>Rhabditidae</taxon>
        <taxon>Peloderinae</taxon>
        <taxon>Caenorhabditis</taxon>
    </lineage>
</organism>
<keyword evidence="1" id="KW-1133">Transmembrane helix</keyword>
<dbReference type="OrthoDB" id="10303444at2759"/>
<comment type="caution">
    <text evidence="3">The sequence shown here is derived from an EMBL/GenBank/DDBJ whole genome shotgun (WGS) entry which is preliminary data.</text>
</comment>
<name>A0A2G5SSV0_9PELO</name>
<feature type="signal peptide" evidence="2">
    <location>
        <begin position="1"/>
        <end position="24"/>
    </location>
</feature>
<dbReference type="AlphaFoldDB" id="A0A2G5SSV0"/>
<gene>
    <name evidence="3" type="primary">Cnig_chr_X.g24076</name>
    <name evidence="3" type="ORF">B9Z55_024076</name>
</gene>
<reference evidence="4" key="1">
    <citation type="submission" date="2017-10" db="EMBL/GenBank/DDBJ databases">
        <title>Rapid genome shrinkage in a self-fertile nematode reveals novel sperm competition proteins.</title>
        <authorList>
            <person name="Yin D."/>
            <person name="Schwarz E.M."/>
            <person name="Thomas C.G."/>
            <person name="Felde R.L."/>
            <person name="Korf I.F."/>
            <person name="Cutter A.D."/>
            <person name="Schartner C.M."/>
            <person name="Ralston E.J."/>
            <person name="Meyer B.J."/>
            <person name="Haag E.S."/>
        </authorList>
    </citation>
    <scope>NUCLEOTIDE SEQUENCE [LARGE SCALE GENOMIC DNA]</scope>
    <source>
        <strain evidence="4">JU1422</strain>
    </source>
</reference>
<evidence type="ECO:0000256" key="2">
    <source>
        <dbReference type="SAM" id="SignalP"/>
    </source>
</evidence>
<keyword evidence="4" id="KW-1185">Reference proteome</keyword>
<evidence type="ECO:0000313" key="3">
    <source>
        <dbReference type="EMBL" id="PIC18042.1"/>
    </source>
</evidence>
<evidence type="ECO:0000313" key="4">
    <source>
        <dbReference type="Proteomes" id="UP000230233"/>
    </source>
</evidence>
<feature type="transmembrane region" description="Helical" evidence="1">
    <location>
        <begin position="40"/>
        <end position="60"/>
    </location>
</feature>
<evidence type="ECO:0000256" key="1">
    <source>
        <dbReference type="SAM" id="Phobius"/>
    </source>
</evidence>
<feature type="chain" id="PRO_5013814979" evidence="2">
    <location>
        <begin position="25"/>
        <end position="118"/>
    </location>
</feature>
<keyword evidence="1" id="KW-0472">Membrane</keyword>
<proteinExistence type="predicted"/>
<protein>
    <submittedName>
        <fullName evidence="3">Uncharacterized protein</fullName>
    </submittedName>
</protein>